<reference evidence="1 2" key="1">
    <citation type="submission" date="2025-04" db="UniProtKB">
        <authorList>
            <consortium name="RefSeq"/>
        </authorList>
    </citation>
    <scope>IDENTIFICATION</scope>
    <source>
        <tissue evidence="1 2">Muscle</tissue>
    </source>
</reference>
<organism evidence="1">
    <name type="scientific">Cyprinus carpio</name>
    <name type="common">Common carp</name>
    <dbReference type="NCBI Taxonomy" id="7962"/>
    <lineage>
        <taxon>Eukaryota</taxon>
        <taxon>Metazoa</taxon>
        <taxon>Chordata</taxon>
        <taxon>Craniata</taxon>
        <taxon>Vertebrata</taxon>
        <taxon>Euteleostomi</taxon>
        <taxon>Actinopterygii</taxon>
        <taxon>Neopterygii</taxon>
        <taxon>Teleostei</taxon>
        <taxon>Ostariophysi</taxon>
        <taxon>Cypriniformes</taxon>
        <taxon>Cyprinidae</taxon>
        <taxon>Cyprininae</taxon>
        <taxon>Cyprinus</taxon>
    </lineage>
</organism>
<dbReference type="PANTHER" id="PTHR31025:SF29">
    <property type="entry name" value="SI:CH211-196P9.1"/>
    <property type="match status" value="1"/>
</dbReference>
<sequence length="275" mass="31105">MRDISLEHQLEGDALVEAISLLAHTGVEETIFEKMRQTFRYRQELVHNADTATNILKTFPRFLDTKGLVNQDFVLLFDLNTSSKLLERWDGTFKPKIIQEARNLTKTSPVQPLLMSAEKAPENATDSNWDSDLSTLLLLVHLLPPSAGRKIAAKISASDAVEKLVVFHKSCCSIDEHLRKSQSHQPYLLAMGRSRDVIDSYYIALDNKLIPCQMAGSLGALDELFKVHYIFNISYDSALINFYTFLQTTVYNIDVGKTKESPRVKELRAKLLNST</sequence>
<dbReference type="Proteomes" id="UP001155660">
    <property type="component" value="Chromosome A5"/>
</dbReference>
<gene>
    <name evidence="1 2" type="primary">LOC109063018</name>
</gene>
<dbReference type="OrthoDB" id="7687839at2759"/>
<dbReference type="GeneID" id="109063018"/>
<name>A0A9Q9XTQ1_CYPCA</name>
<proteinExistence type="predicted"/>
<accession>A0A9Q9XTQ1</accession>
<evidence type="ECO:0000313" key="1">
    <source>
        <dbReference type="RefSeq" id="XP_042607828.1"/>
    </source>
</evidence>
<evidence type="ECO:0000313" key="2">
    <source>
        <dbReference type="RefSeq" id="XP_042607834.1"/>
    </source>
</evidence>
<dbReference type="KEGG" id="ccar:109063018"/>
<protein>
    <submittedName>
        <fullName evidence="1 2">Uncharacterized protein LOC109063018</fullName>
    </submittedName>
</protein>
<dbReference type="RefSeq" id="XP_042607828.1">
    <property type="nucleotide sequence ID" value="XM_042751894.1"/>
</dbReference>
<dbReference type="RefSeq" id="XP_042607834.1">
    <property type="nucleotide sequence ID" value="XM_042751900.1"/>
</dbReference>
<dbReference type="PANTHER" id="PTHR31025">
    <property type="entry name" value="SI:CH211-196P9.1-RELATED"/>
    <property type="match status" value="1"/>
</dbReference>
<dbReference type="AlphaFoldDB" id="A0A9Q9XTQ1"/>